<dbReference type="AlphaFoldDB" id="A0A9W7ADA6"/>
<name>A0A9W7ADA6_9STRA</name>
<dbReference type="OrthoDB" id="188514at2759"/>
<proteinExistence type="predicted"/>
<dbReference type="Proteomes" id="UP001165085">
    <property type="component" value="Unassembled WGS sequence"/>
</dbReference>
<gene>
    <name evidence="1" type="ORF">TrST_g7396</name>
</gene>
<organism evidence="1 2">
    <name type="scientific">Triparma strigata</name>
    <dbReference type="NCBI Taxonomy" id="1606541"/>
    <lineage>
        <taxon>Eukaryota</taxon>
        <taxon>Sar</taxon>
        <taxon>Stramenopiles</taxon>
        <taxon>Ochrophyta</taxon>
        <taxon>Bolidophyceae</taxon>
        <taxon>Parmales</taxon>
        <taxon>Triparmaceae</taxon>
        <taxon>Triparma</taxon>
    </lineage>
</organism>
<keyword evidence="2" id="KW-1185">Reference proteome</keyword>
<evidence type="ECO:0008006" key="3">
    <source>
        <dbReference type="Google" id="ProtNLM"/>
    </source>
</evidence>
<evidence type="ECO:0000313" key="1">
    <source>
        <dbReference type="EMBL" id="GMH67297.1"/>
    </source>
</evidence>
<dbReference type="EMBL" id="BRXY01000116">
    <property type="protein sequence ID" value="GMH67297.1"/>
    <property type="molecule type" value="Genomic_DNA"/>
</dbReference>
<comment type="caution">
    <text evidence="1">The sequence shown here is derived from an EMBL/GenBank/DDBJ whole genome shotgun (WGS) entry which is preliminary data.</text>
</comment>
<protein>
    <recommendedName>
        <fullName evidence="3">F-box domain-containing protein</fullName>
    </recommendedName>
</protein>
<dbReference type="PANTHER" id="PTHR48218:SF3">
    <property type="entry name" value="OS07G0170800 PROTEIN"/>
    <property type="match status" value="1"/>
</dbReference>
<reference evidence="2" key="1">
    <citation type="journal article" date="2023" name="Commun. Biol.">
        <title>Genome analysis of Parmales, the sister group of diatoms, reveals the evolutionary specialization of diatoms from phago-mixotrophs to photoautotrophs.</title>
        <authorList>
            <person name="Ban H."/>
            <person name="Sato S."/>
            <person name="Yoshikawa S."/>
            <person name="Yamada K."/>
            <person name="Nakamura Y."/>
            <person name="Ichinomiya M."/>
            <person name="Sato N."/>
            <person name="Blanc-Mathieu R."/>
            <person name="Endo H."/>
            <person name="Kuwata A."/>
            <person name="Ogata H."/>
        </authorList>
    </citation>
    <scope>NUCLEOTIDE SEQUENCE [LARGE SCALE GENOMIC DNA]</scope>
    <source>
        <strain evidence="2">NIES 3701</strain>
    </source>
</reference>
<sequence length="247" mass="28679">MEDMECLIGTIIPSAVLIHLTMWLDPMSILNFAAANKFLRETLLELDSSDQYIWSPILERLLKGKLISDYQVAAANSIRDSSGTGGVRNQVKFLVQDSNRQNITQEEIESLTWAFRFKECAGEFWSQLDPYWSDPERGTFLRRRFTTVDGVNRVVSADGSLDQLELWATQIHLQIKWRINKTRHGKRPPNGGHFLQINKWPSMVIERDPVTWGWKIHNQWVAYISPCTTENLTRLHEELENDVDRFC</sequence>
<dbReference type="PANTHER" id="PTHR48218">
    <property type="entry name" value="F-BOX DOMAIN CONTAINING PROTEIN"/>
    <property type="match status" value="1"/>
</dbReference>
<accession>A0A9W7ADA6</accession>
<evidence type="ECO:0000313" key="2">
    <source>
        <dbReference type="Proteomes" id="UP001165085"/>
    </source>
</evidence>